<reference evidence="2" key="2">
    <citation type="submission" date="2020-07" db="EMBL/GenBank/DDBJ databases">
        <authorList>
            <person name="Yu X."/>
        </authorList>
    </citation>
    <scope>NUCLEOTIDE SEQUENCE [LARGE SCALE GENOMIC DNA]</scope>
    <source>
        <strain evidence="2">24T</strain>
    </source>
</reference>
<gene>
    <name evidence="2" type="ORF">H0P51_18475</name>
</gene>
<evidence type="ECO:0000313" key="2">
    <source>
        <dbReference type="EMBL" id="QLL05789.1"/>
    </source>
</evidence>
<dbReference type="Pfam" id="PF11139">
    <property type="entry name" value="SfLAP"/>
    <property type="match status" value="1"/>
</dbReference>
<feature type="transmembrane region" description="Helical" evidence="1">
    <location>
        <begin position="171"/>
        <end position="192"/>
    </location>
</feature>
<dbReference type="RefSeq" id="WP_180914287.1">
    <property type="nucleotide sequence ID" value="NZ_CP059165.1"/>
</dbReference>
<dbReference type="AlphaFoldDB" id="A0A7D6DWG3"/>
<keyword evidence="1" id="KW-0812">Transmembrane</keyword>
<feature type="transmembrane region" description="Helical" evidence="1">
    <location>
        <begin position="78"/>
        <end position="98"/>
    </location>
</feature>
<organism evidence="2 3">
    <name type="scientific">Mycobacterium vicinigordonae</name>
    <dbReference type="NCBI Taxonomy" id="1719132"/>
    <lineage>
        <taxon>Bacteria</taxon>
        <taxon>Bacillati</taxon>
        <taxon>Actinomycetota</taxon>
        <taxon>Actinomycetes</taxon>
        <taxon>Mycobacteriales</taxon>
        <taxon>Mycobacteriaceae</taxon>
        <taxon>Mycobacterium</taxon>
    </lineage>
</organism>
<sequence>MWCTVLVLALVATADPIRIGVSAVLSSRPRAAGPLLAFWLGGMAISVVLAAGVLFGLRDVAVTAMHRVQLAAATTTAAHIQIMLGSLALLVAVAVVGLSSRRRTRPGLGAPGPSPSAFARMSTRANHALETRPLGVAFALGMGMLVDFRFLAALTAILASDAAMRVQVGAAGVYTLIALAFVELPLISQFAAPARTDRVMAAVNQWAKARRQQVSAAVIALLGAFLMSRGLGHA</sequence>
<dbReference type="EMBL" id="CP059165">
    <property type="protein sequence ID" value="QLL05789.1"/>
    <property type="molecule type" value="Genomic_DNA"/>
</dbReference>
<evidence type="ECO:0000313" key="3">
    <source>
        <dbReference type="Proteomes" id="UP000510682"/>
    </source>
</evidence>
<proteinExistence type="predicted"/>
<keyword evidence="1" id="KW-1133">Transmembrane helix</keyword>
<dbReference type="KEGG" id="mgor:H0P51_18475"/>
<protein>
    <submittedName>
        <fullName evidence="2">GAP family protein</fullName>
    </submittedName>
</protein>
<reference evidence="2" key="1">
    <citation type="submission" date="2020-07" db="EMBL/GenBank/DDBJ databases">
        <title>Description of Mycobacterium gordonae subsp. intergordonae subsp.nov. and Mycobacterium gordonae subsp. gordonae subsp. nov.</title>
        <authorList>
            <person name="Huang H."/>
        </authorList>
    </citation>
    <scope>NUCLEOTIDE SEQUENCE [LARGE SCALE GENOMIC DNA]</scope>
    <source>
        <strain evidence="2">24T</strain>
    </source>
</reference>
<keyword evidence="3" id="KW-1185">Reference proteome</keyword>
<keyword evidence="1" id="KW-0472">Membrane</keyword>
<name>A0A7D6DWG3_9MYCO</name>
<accession>A0A7D6DWG3</accession>
<dbReference type="InterPro" id="IPR021315">
    <property type="entry name" value="Gap/Sap"/>
</dbReference>
<evidence type="ECO:0000256" key="1">
    <source>
        <dbReference type="SAM" id="Phobius"/>
    </source>
</evidence>
<feature type="transmembrane region" description="Helical" evidence="1">
    <location>
        <begin position="136"/>
        <end position="159"/>
    </location>
</feature>
<feature type="transmembrane region" description="Helical" evidence="1">
    <location>
        <begin position="212"/>
        <end position="232"/>
    </location>
</feature>
<feature type="transmembrane region" description="Helical" evidence="1">
    <location>
        <begin position="36"/>
        <end position="57"/>
    </location>
</feature>
<dbReference type="Proteomes" id="UP000510682">
    <property type="component" value="Chromosome"/>
</dbReference>